<dbReference type="EMBL" id="JACHNE010000001">
    <property type="protein sequence ID" value="MBB5792358.1"/>
    <property type="molecule type" value="Genomic_DNA"/>
</dbReference>
<evidence type="ECO:0000259" key="2">
    <source>
        <dbReference type="Pfam" id="PF13546"/>
    </source>
</evidence>
<dbReference type="InterPro" id="IPR038721">
    <property type="entry name" value="IS701-like_DDE_dom"/>
</dbReference>
<dbReference type="AlphaFoldDB" id="A0A7W9LQD7"/>
<feature type="compositionally biased region" description="Basic and acidic residues" evidence="1">
    <location>
        <begin position="571"/>
        <end position="580"/>
    </location>
</feature>
<feature type="region of interest" description="Disordered" evidence="1">
    <location>
        <begin position="516"/>
        <end position="580"/>
    </location>
</feature>
<dbReference type="SUPFAM" id="SSF53098">
    <property type="entry name" value="Ribonuclease H-like"/>
    <property type="match status" value="1"/>
</dbReference>
<feature type="compositionally biased region" description="Polar residues" evidence="1">
    <location>
        <begin position="520"/>
        <end position="537"/>
    </location>
</feature>
<name>A0A7W9LQD7_9ACTN</name>
<comment type="caution">
    <text evidence="3">The sequence shown here is derived from an EMBL/GenBank/DDBJ whole genome shotgun (WGS) entry which is preliminary data.</text>
</comment>
<keyword evidence="4" id="KW-1185">Reference proteome</keyword>
<dbReference type="Proteomes" id="UP000590647">
    <property type="component" value="Unassembled WGS sequence"/>
</dbReference>
<evidence type="ECO:0000313" key="3">
    <source>
        <dbReference type="EMBL" id="MBB5792358.1"/>
    </source>
</evidence>
<protein>
    <submittedName>
        <fullName evidence="3">SRSO17 transposase</fullName>
    </submittedName>
</protein>
<dbReference type="InterPro" id="IPR012337">
    <property type="entry name" value="RNaseH-like_sf"/>
</dbReference>
<evidence type="ECO:0000256" key="1">
    <source>
        <dbReference type="SAM" id="MobiDB-lite"/>
    </source>
</evidence>
<dbReference type="InterPro" id="IPR039365">
    <property type="entry name" value="IS701-like"/>
</dbReference>
<feature type="compositionally biased region" description="Low complexity" evidence="1">
    <location>
        <begin position="368"/>
        <end position="380"/>
    </location>
</feature>
<dbReference type="PANTHER" id="PTHR33627:SF1">
    <property type="entry name" value="TRANSPOSASE"/>
    <property type="match status" value="1"/>
</dbReference>
<reference evidence="3 4" key="1">
    <citation type="submission" date="2020-08" db="EMBL/GenBank/DDBJ databases">
        <title>Sequencing the genomes of 1000 actinobacteria strains.</title>
        <authorList>
            <person name="Klenk H.-P."/>
        </authorList>
    </citation>
    <scope>NUCLEOTIDE SEQUENCE [LARGE SCALE GENOMIC DNA]</scope>
    <source>
        <strain evidence="3 4">DSM 40084</strain>
    </source>
</reference>
<feature type="compositionally biased region" description="Low complexity" evidence="1">
    <location>
        <begin position="387"/>
        <end position="407"/>
    </location>
</feature>
<feature type="domain" description="Transposase IS701-like DDE" evidence="2">
    <location>
        <begin position="36"/>
        <end position="242"/>
    </location>
</feature>
<accession>A0A7W9LQD7</accession>
<dbReference type="Pfam" id="PF13546">
    <property type="entry name" value="DDE_5"/>
    <property type="match status" value="1"/>
</dbReference>
<sequence length="580" mass="63512">MKTNDRAVAAGHSVDPARWQEAFDGLMSRIAGRFARVEPRRRAGRLVLGLLPDLPRKNCWTIAEWAGERTSDGMQHLLGRAKWDADRVRDDVRDYVVDHLHDDQAVLVVDETGDVKKGTGTVGVQRQYTGTAGRIENAQVAVYLVYAGRRGHAAVDWELYVPRSWTADPDRCRDAGLDQDTAFATKPELAVRMITRFLDAGHHASWVTGDEVYGGNPKLRAALEKRGTGYVLAVACSHEVTTRAGKFRADALAKKVPKRAWQKLSAGAGAKGHRFYDWAAIDLADPAPGSQQLLIRRNRTTGEFAYYRCYSPRPVPLATLVRVAGSRWRVEETFQSGKGLAGLDEHQVRRYASWSRWVTLAMLAHASPPSAPTNTPATPHQMDSYRSPATKSSACSSPSSSAGPSHVTGRSLRLLLTKSLLPCWPDQRLGDDDALTVEGDGGAFVQFVANINRFAHTLAERGVVRTGQDPVDRQSVWWCAHKEKDPRLCPPRPSTLADRRSRIQSIHCCETAAERGSGSGSLTRLVSRSAAKNVTQTPVPPMGERLRASVRPAQNPSGQGKDPLGVTASDLRADGPLHPL</sequence>
<evidence type="ECO:0000313" key="4">
    <source>
        <dbReference type="Proteomes" id="UP000590647"/>
    </source>
</evidence>
<dbReference type="PANTHER" id="PTHR33627">
    <property type="entry name" value="TRANSPOSASE"/>
    <property type="match status" value="1"/>
</dbReference>
<feature type="region of interest" description="Disordered" evidence="1">
    <location>
        <begin position="368"/>
        <end position="407"/>
    </location>
</feature>
<proteinExistence type="predicted"/>
<dbReference type="NCBIfam" id="NF033540">
    <property type="entry name" value="transpos_IS701"/>
    <property type="match status" value="1"/>
</dbReference>
<gene>
    <name evidence="3" type="ORF">HDA41_000322</name>
</gene>
<organism evidence="3 4">
    <name type="scientific">Streptomyces caelestis</name>
    <dbReference type="NCBI Taxonomy" id="36816"/>
    <lineage>
        <taxon>Bacteria</taxon>
        <taxon>Bacillati</taxon>
        <taxon>Actinomycetota</taxon>
        <taxon>Actinomycetes</taxon>
        <taxon>Kitasatosporales</taxon>
        <taxon>Streptomycetaceae</taxon>
        <taxon>Streptomyces</taxon>
    </lineage>
</organism>